<feature type="transmembrane region" description="Helical" evidence="7">
    <location>
        <begin position="399"/>
        <end position="420"/>
    </location>
</feature>
<keyword evidence="4 7" id="KW-0812">Transmembrane</keyword>
<name>A0A0F4NFQ8_9VIBR</name>
<dbReference type="Proteomes" id="UP000033673">
    <property type="component" value="Unassembled WGS sequence"/>
</dbReference>
<dbReference type="STRING" id="579748.TW81_16380"/>
<feature type="transmembrane region" description="Helical" evidence="7">
    <location>
        <begin position="362"/>
        <end position="387"/>
    </location>
</feature>
<dbReference type="InterPro" id="IPR004681">
    <property type="entry name" value="TRAP_DctM"/>
</dbReference>
<feature type="transmembrane region" description="Helical" evidence="7">
    <location>
        <begin position="320"/>
        <end position="350"/>
    </location>
</feature>
<comment type="subunit">
    <text evidence="7">The complex comprises the extracytoplasmic solute receptor protein and the two transmembrane proteins.</text>
</comment>
<dbReference type="GO" id="GO:0005886">
    <property type="term" value="C:plasma membrane"/>
    <property type="evidence" value="ECO:0007669"/>
    <property type="project" value="UniProtKB-SubCell"/>
</dbReference>
<reference evidence="9 10" key="1">
    <citation type="journal article" date="2015" name="BMC Genomics">
        <title>Genome mining reveals unlocked bioactive potential of marine Gram-negative bacteria.</title>
        <authorList>
            <person name="Machado H."/>
            <person name="Sonnenschein E.C."/>
            <person name="Melchiorsen J."/>
            <person name="Gram L."/>
        </authorList>
    </citation>
    <scope>NUCLEOTIDE SEQUENCE [LARGE SCALE GENOMIC DNA]</scope>
    <source>
        <strain evidence="9 10">S2757</strain>
    </source>
</reference>
<evidence type="ECO:0000256" key="6">
    <source>
        <dbReference type="ARBA" id="ARBA00023136"/>
    </source>
</evidence>
<feature type="domain" description="TRAP C4-dicarboxylate transport system permease DctM subunit" evidence="8">
    <location>
        <begin position="12"/>
        <end position="423"/>
    </location>
</feature>
<accession>A0A0F4NFQ8</accession>
<keyword evidence="7" id="KW-0813">Transport</keyword>
<dbReference type="GO" id="GO:0022857">
    <property type="term" value="F:transmembrane transporter activity"/>
    <property type="evidence" value="ECO:0007669"/>
    <property type="project" value="UniProtKB-UniRule"/>
</dbReference>
<comment type="caution">
    <text evidence="9">The sequence shown here is derived from an EMBL/GenBank/DDBJ whole genome shotgun (WGS) entry which is preliminary data.</text>
</comment>
<evidence type="ECO:0000256" key="2">
    <source>
        <dbReference type="ARBA" id="ARBA00022475"/>
    </source>
</evidence>
<evidence type="ECO:0000256" key="7">
    <source>
        <dbReference type="RuleBase" id="RU369079"/>
    </source>
</evidence>
<dbReference type="Pfam" id="PF06808">
    <property type="entry name" value="DctM"/>
    <property type="match status" value="1"/>
</dbReference>
<sequence length="435" mass="45708">MDPAVLSAVVLFGSFFIMLFLGFPVAFGIGLASVFAMVSFADWELALNAAAQGLATGVDGFTFLAIPLFVIAGGIMNRGSIALRLINLTKVIAAPLPGALAHANIIANTLFGALAGIASAAAMAVGGTINPHAKKEGYHTNFMAAVNAASAPSGLVIPPSASLILFSLYSGGTSIAALFVAGYLPGILWCMSVMIPALYFTIKHKYPTQKLPATKRILMAFWEATPPLLLIIAIIGGIVGGLFTATEAAGMAVLFSFLLSLIYRELSVKDLPAIFIDAIIPTSICVFLVAASGIMGWALSFASIPSMISDFILSISDNKIVLLILINVMLLIIGTFLDLTPAVIIFTPILMPVFNMLGIDPVHVGIMMVFNLSIGLITPPVGTLLFVSCSIADIPFQNIIKPILPMIGMLILSLALITFVPEITLTVPRLFGLVQ</sequence>
<feature type="transmembrane region" description="Helical" evidence="7">
    <location>
        <begin position="221"/>
        <end position="243"/>
    </location>
</feature>
<evidence type="ECO:0000256" key="5">
    <source>
        <dbReference type="ARBA" id="ARBA00022989"/>
    </source>
</evidence>
<feature type="transmembrane region" description="Helical" evidence="7">
    <location>
        <begin position="12"/>
        <end position="41"/>
    </location>
</feature>
<dbReference type="PIRSF" id="PIRSF006066">
    <property type="entry name" value="HI0050"/>
    <property type="match status" value="1"/>
</dbReference>
<dbReference type="InterPro" id="IPR010656">
    <property type="entry name" value="DctM"/>
</dbReference>
<comment type="similarity">
    <text evidence="7">Belongs to the TRAP transporter large permease family.</text>
</comment>
<comment type="caution">
    <text evidence="7">Lacks conserved residue(s) required for the propagation of feature annotation.</text>
</comment>
<evidence type="ECO:0000256" key="3">
    <source>
        <dbReference type="ARBA" id="ARBA00022519"/>
    </source>
</evidence>
<feature type="transmembrane region" description="Helical" evidence="7">
    <location>
        <begin position="142"/>
        <end position="169"/>
    </location>
</feature>
<keyword evidence="6 7" id="KW-0472">Membrane</keyword>
<evidence type="ECO:0000256" key="1">
    <source>
        <dbReference type="ARBA" id="ARBA00004429"/>
    </source>
</evidence>
<dbReference type="PANTHER" id="PTHR33362">
    <property type="entry name" value="SIALIC ACID TRAP TRANSPORTER PERMEASE PROTEIN SIAT-RELATED"/>
    <property type="match status" value="1"/>
</dbReference>
<keyword evidence="3 7" id="KW-0997">Cell inner membrane</keyword>
<comment type="subcellular location">
    <subcellularLocation>
        <location evidence="1 7">Cell inner membrane</location>
        <topology evidence="1 7">Multi-pass membrane protein</topology>
    </subcellularLocation>
</comment>
<dbReference type="PATRIC" id="fig|579748.3.peg.3383"/>
<evidence type="ECO:0000313" key="9">
    <source>
        <dbReference type="EMBL" id="KJY81925.1"/>
    </source>
</evidence>
<evidence type="ECO:0000256" key="4">
    <source>
        <dbReference type="ARBA" id="ARBA00022692"/>
    </source>
</evidence>
<keyword evidence="10" id="KW-1185">Reference proteome</keyword>
<dbReference type="OrthoDB" id="8627919at2"/>
<comment type="function">
    <text evidence="7">Part of the tripartite ATP-independent periplasmic (TRAP) transport system.</text>
</comment>
<organism evidence="9 10">
    <name type="scientific">Vibrio galatheae</name>
    <dbReference type="NCBI Taxonomy" id="579748"/>
    <lineage>
        <taxon>Bacteria</taxon>
        <taxon>Pseudomonadati</taxon>
        <taxon>Pseudomonadota</taxon>
        <taxon>Gammaproteobacteria</taxon>
        <taxon>Vibrionales</taxon>
        <taxon>Vibrionaceae</taxon>
        <taxon>Vibrio</taxon>
    </lineage>
</organism>
<feature type="transmembrane region" description="Helical" evidence="7">
    <location>
        <begin position="278"/>
        <end position="300"/>
    </location>
</feature>
<keyword evidence="5 7" id="KW-1133">Transmembrane helix</keyword>
<dbReference type="PANTHER" id="PTHR33362:SF2">
    <property type="entry name" value="TRAP TRANSPORTER LARGE PERMEASE PROTEIN"/>
    <property type="match status" value="1"/>
</dbReference>
<feature type="transmembrane region" description="Helical" evidence="7">
    <location>
        <begin position="105"/>
        <end position="130"/>
    </location>
</feature>
<keyword evidence="2" id="KW-1003">Cell membrane</keyword>
<evidence type="ECO:0000259" key="8">
    <source>
        <dbReference type="Pfam" id="PF06808"/>
    </source>
</evidence>
<gene>
    <name evidence="9" type="ORF">TW81_16380</name>
</gene>
<feature type="transmembrane region" description="Helical" evidence="7">
    <location>
        <begin position="53"/>
        <end position="75"/>
    </location>
</feature>
<evidence type="ECO:0000313" key="10">
    <source>
        <dbReference type="Proteomes" id="UP000033673"/>
    </source>
</evidence>
<dbReference type="AlphaFoldDB" id="A0A0F4NFQ8"/>
<dbReference type="RefSeq" id="WP_045956809.1">
    <property type="nucleotide sequence ID" value="NZ_JXXV01000028.1"/>
</dbReference>
<feature type="transmembrane region" description="Helical" evidence="7">
    <location>
        <begin position="175"/>
        <end position="200"/>
    </location>
</feature>
<protein>
    <recommendedName>
        <fullName evidence="7">TRAP transporter large permease protein</fullName>
    </recommendedName>
</protein>
<dbReference type="NCBIfam" id="TIGR00786">
    <property type="entry name" value="dctM"/>
    <property type="match status" value="1"/>
</dbReference>
<dbReference type="EMBL" id="JXXV01000028">
    <property type="protein sequence ID" value="KJY81925.1"/>
    <property type="molecule type" value="Genomic_DNA"/>
</dbReference>
<proteinExistence type="inferred from homology"/>